<feature type="domain" description="Transferrin-like" evidence="2">
    <location>
        <begin position="26"/>
        <end position="351"/>
    </location>
</feature>
<keyword evidence="4" id="KW-1185">Reference proteome</keyword>
<dbReference type="EMBL" id="OU896707">
    <property type="protein sequence ID" value="CAH1116217.1"/>
    <property type="molecule type" value="Genomic_DNA"/>
</dbReference>
<feature type="signal peptide" evidence="1">
    <location>
        <begin position="1"/>
        <end position="21"/>
    </location>
</feature>
<accession>A0A9P0GJR9</accession>
<dbReference type="GO" id="GO:0006826">
    <property type="term" value="P:iron ion transport"/>
    <property type="evidence" value="ECO:0007669"/>
    <property type="project" value="TreeGrafter"/>
</dbReference>
<dbReference type="OrthoDB" id="8183540at2759"/>
<evidence type="ECO:0000256" key="1">
    <source>
        <dbReference type="SAM" id="SignalP"/>
    </source>
</evidence>
<dbReference type="GO" id="GO:0055037">
    <property type="term" value="C:recycling endosome"/>
    <property type="evidence" value="ECO:0007669"/>
    <property type="project" value="TreeGrafter"/>
</dbReference>
<reference evidence="3" key="2">
    <citation type="submission" date="2022-10" db="EMBL/GenBank/DDBJ databases">
        <authorList>
            <consortium name="ENA_rothamsted_submissions"/>
            <consortium name="culmorum"/>
            <person name="King R."/>
        </authorList>
    </citation>
    <scope>NUCLEOTIDE SEQUENCE</scope>
</reference>
<dbReference type="InterPro" id="IPR001156">
    <property type="entry name" value="Transferrin-like_dom"/>
</dbReference>
<gene>
    <name evidence="3" type="ORF">PHAECO_LOCUS330</name>
</gene>
<dbReference type="Gene3D" id="3.40.190.10">
    <property type="entry name" value="Periplasmic binding protein-like II"/>
    <property type="match status" value="3"/>
</dbReference>
<dbReference type="PANTHER" id="PTHR11485:SF29">
    <property type="entry name" value="TRANSFERRIN 2"/>
    <property type="match status" value="1"/>
</dbReference>
<protein>
    <recommendedName>
        <fullName evidence="2">Transferrin-like domain-containing protein</fullName>
    </recommendedName>
</protein>
<dbReference type="GO" id="GO:0005615">
    <property type="term" value="C:extracellular space"/>
    <property type="evidence" value="ECO:0007669"/>
    <property type="project" value="TreeGrafter"/>
</dbReference>
<name>A0A9P0GJR9_PHACE</name>
<keyword evidence="1" id="KW-0732">Signal</keyword>
<dbReference type="SUPFAM" id="SSF53850">
    <property type="entry name" value="Periplasmic binding protein-like II"/>
    <property type="match status" value="2"/>
</dbReference>
<dbReference type="PROSITE" id="PS51408">
    <property type="entry name" value="TRANSFERRIN_LIKE_4"/>
    <property type="match status" value="2"/>
</dbReference>
<evidence type="ECO:0000313" key="4">
    <source>
        <dbReference type="Proteomes" id="UP001153737"/>
    </source>
</evidence>
<sequence>MSFKFSELIVLVVLFFSGVSPQELKNKICIENYNVDACNNIKRNQIYGCTEHIVSKTDCFLNIDRGLSQIALVYPEQALLAAPLVSDRVVVIGTVKAKNPPYQTVVIVRKPFRGGFENLRGKRFCHPGYKHDELVTKYVLEEFESKILSVNGNFCDAAGNITLVEKRIRSLANFLGNSCKPGIWTEDEVLDRKLKSKYSSLCELCGSRKCDTEYQVPFKDTLNCLQDKPGEIALTTLKDARIFFNNSNNIRDFQYLCRNGTVSDGDAQNPCTWTQQLDRVIITGKEYEGTARSFLTNHLASQSVGDLQLQSIELGDSLRKVLEIERSDEIILHGTTSSLKTYVESRRSIPDVTDNIQCNTTVKWCTMNENEQQKCRWLRQATLNAGLQPVIECVQTSENNTISCLSTIQSEEADIVFTDVNYGYIALQKGLSVVAYPETDNRQLSAIVIVLRNDTTDVKSFKDLRGKSACLPEYGGKEWLVFIDFMRSKGIMPRGFNYEKLFSDFVGDSCVPGAISEDYKIEENIRNKLCAHCIPESNRLTAKYCNADQDNKYYTSDGALRCLLETNATYAIITVNDVTEFYDTSMFRVLSKNGTLSKLPGIYNLDEEAPLNIITAGEVVAKNDTRKKADIVLLLRDIEVKFGESLRKTFKVFEEFNKTKDLIFPDSTPGLTFDGSEIKYVENFKNLLRNSERHLIDPNSHASYPVIPSTILMLIGFFILRF</sequence>
<dbReference type="SMART" id="SM00094">
    <property type="entry name" value="TR_FER"/>
    <property type="match status" value="1"/>
</dbReference>
<organism evidence="3 4">
    <name type="scientific">Phaedon cochleariae</name>
    <name type="common">Mustard beetle</name>
    <dbReference type="NCBI Taxonomy" id="80249"/>
    <lineage>
        <taxon>Eukaryota</taxon>
        <taxon>Metazoa</taxon>
        <taxon>Ecdysozoa</taxon>
        <taxon>Arthropoda</taxon>
        <taxon>Hexapoda</taxon>
        <taxon>Insecta</taxon>
        <taxon>Pterygota</taxon>
        <taxon>Neoptera</taxon>
        <taxon>Endopterygota</taxon>
        <taxon>Coleoptera</taxon>
        <taxon>Polyphaga</taxon>
        <taxon>Cucujiformia</taxon>
        <taxon>Chrysomeloidea</taxon>
        <taxon>Chrysomelidae</taxon>
        <taxon>Chrysomelinae</taxon>
        <taxon>Chrysomelini</taxon>
        <taxon>Phaedon</taxon>
    </lineage>
</organism>
<evidence type="ECO:0000313" key="3">
    <source>
        <dbReference type="EMBL" id="CAH1116217.1"/>
    </source>
</evidence>
<dbReference type="GO" id="GO:0005886">
    <property type="term" value="C:plasma membrane"/>
    <property type="evidence" value="ECO:0007669"/>
    <property type="project" value="TreeGrafter"/>
</dbReference>
<proteinExistence type="predicted"/>
<dbReference type="GO" id="GO:0005769">
    <property type="term" value="C:early endosome"/>
    <property type="evidence" value="ECO:0007669"/>
    <property type="project" value="TreeGrafter"/>
</dbReference>
<evidence type="ECO:0000259" key="2">
    <source>
        <dbReference type="PROSITE" id="PS51408"/>
    </source>
</evidence>
<dbReference type="PRINTS" id="PR00422">
    <property type="entry name" value="TRANSFERRIN"/>
</dbReference>
<dbReference type="AlphaFoldDB" id="A0A9P0GJR9"/>
<feature type="domain" description="Transferrin-like" evidence="2">
    <location>
        <begin position="362"/>
        <end position="689"/>
    </location>
</feature>
<feature type="chain" id="PRO_5040211955" description="Transferrin-like domain-containing protein" evidence="1">
    <location>
        <begin position="22"/>
        <end position="722"/>
    </location>
</feature>
<reference evidence="3" key="1">
    <citation type="submission" date="2022-01" db="EMBL/GenBank/DDBJ databases">
        <authorList>
            <person name="King R."/>
        </authorList>
    </citation>
    <scope>NUCLEOTIDE SEQUENCE</scope>
</reference>
<dbReference type="Proteomes" id="UP001153737">
    <property type="component" value="Chromosome 1"/>
</dbReference>
<dbReference type="Pfam" id="PF00405">
    <property type="entry name" value="Transferrin"/>
    <property type="match status" value="2"/>
</dbReference>
<dbReference type="PANTHER" id="PTHR11485">
    <property type="entry name" value="TRANSFERRIN"/>
    <property type="match status" value="1"/>
</dbReference>